<dbReference type="Pfam" id="PF20240">
    <property type="entry name" value="DUF6597"/>
    <property type="match status" value="1"/>
</dbReference>
<dbReference type="InterPro" id="IPR018060">
    <property type="entry name" value="HTH_AraC"/>
</dbReference>
<comment type="caution">
    <text evidence="5">The sequence shown here is derived from an EMBL/GenBank/DDBJ whole genome shotgun (WGS) entry which is preliminary data.</text>
</comment>
<dbReference type="InterPro" id="IPR009057">
    <property type="entry name" value="Homeodomain-like_sf"/>
</dbReference>
<accession>A0ABS5J5S5</accession>
<dbReference type="InterPro" id="IPR046532">
    <property type="entry name" value="DUF6597"/>
</dbReference>
<dbReference type="InterPro" id="IPR050204">
    <property type="entry name" value="AraC_XylS_family_regulators"/>
</dbReference>
<dbReference type="Pfam" id="PF12833">
    <property type="entry name" value="HTH_18"/>
    <property type="match status" value="1"/>
</dbReference>
<evidence type="ECO:0000259" key="4">
    <source>
        <dbReference type="PROSITE" id="PS01124"/>
    </source>
</evidence>
<evidence type="ECO:0000313" key="6">
    <source>
        <dbReference type="Proteomes" id="UP000676386"/>
    </source>
</evidence>
<dbReference type="SUPFAM" id="SSF46689">
    <property type="entry name" value="Homeodomain-like"/>
    <property type="match status" value="1"/>
</dbReference>
<keyword evidence="3" id="KW-0804">Transcription</keyword>
<evidence type="ECO:0000256" key="1">
    <source>
        <dbReference type="ARBA" id="ARBA00023015"/>
    </source>
</evidence>
<feature type="domain" description="HTH araC/xylS-type" evidence="4">
    <location>
        <begin position="153"/>
        <end position="252"/>
    </location>
</feature>
<proteinExistence type="predicted"/>
<evidence type="ECO:0000256" key="3">
    <source>
        <dbReference type="ARBA" id="ARBA00023163"/>
    </source>
</evidence>
<organism evidence="5 6">
    <name type="scientific">Chitinophaga hostae</name>
    <dbReference type="NCBI Taxonomy" id="2831022"/>
    <lineage>
        <taxon>Bacteria</taxon>
        <taxon>Pseudomonadati</taxon>
        <taxon>Bacteroidota</taxon>
        <taxon>Chitinophagia</taxon>
        <taxon>Chitinophagales</taxon>
        <taxon>Chitinophagaceae</taxon>
        <taxon>Chitinophaga</taxon>
    </lineage>
</organism>
<protein>
    <submittedName>
        <fullName evidence="5">AraC family transcriptional regulator</fullName>
    </submittedName>
</protein>
<dbReference type="EMBL" id="JAGTXB010000015">
    <property type="protein sequence ID" value="MBS0030525.1"/>
    <property type="molecule type" value="Genomic_DNA"/>
</dbReference>
<dbReference type="RefSeq" id="WP_211975665.1">
    <property type="nucleotide sequence ID" value="NZ_CBFHAM010000043.1"/>
</dbReference>
<sequence length="255" mass="29212">MNYFIAPANGELRQWVSHFWWARLDGCEKANPVYYATAHTRTELAFTYRYFSEKNIQLTGASVQGLTDQFGQFPMSGFNEVFGVSLHQHAIPGFFKLGPSELNNKFTSLKMLLGRDGEDLFGKMAAATDVQERTAVLSRHLSTRFHKEPKSDALVVAAIARIKALNGAIDIARLATEMHLSPKQFTRRFHAYTGLNPKHYAQISRFEQVLARFQKHQSFSESTYEGGYYDQSHFIADFRRFSGFSPRRFFALTRE</sequence>
<dbReference type="PROSITE" id="PS01124">
    <property type="entry name" value="HTH_ARAC_FAMILY_2"/>
    <property type="match status" value="1"/>
</dbReference>
<dbReference type="Gene3D" id="1.10.10.60">
    <property type="entry name" value="Homeodomain-like"/>
    <property type="match status" value="1"/>
</dbReference>
<reference evidence="5 6" key="1">
    <citation type="submission" date="2021-04" db="EMBL/GenBank/DDBJ databases">
        <title>Chitinophaga sp. nov., isolated from the rhizosphere soil.</title>
        <authorList>
            <person name="He S."/>
        </authorList>
    </citation>
    <scope>NUCLEOTIDE SEQUENCE [LARGE SCALE GENOMIC DNA]</scope>
    <source>
        <strain evidence="5 6">2R12</strain>
    </source>
</reference>
<evidence type="ECO:0000313" key="5">
    <source>
        <dbReference type="EMBL" id="MBS0030525.1"/>
    </source>
</evidence>
<gene>
    <name evidence="5" type="ORF">KE626_24575</name>
</gene>
<keyword evidence="6" id="KW-1185">Reference proteome</keyword>
<dbReference type="PANTHER" id="PTHR46796">
    <property type="entry name" value="HTH-TYPE TRANSCRIPTIONAL ACTIVATOR RHAS-RELATED"/>
    <property type="match status" value="1"/>
</dbReference>
<dbReference type="Proteomes" id="UP000676386">
    <property type="component" value="Unassembled WGS sequence"/>
</dbReference>
<name>A0ABS5J5S5_9BACT</name>
<dbReference type="SMART" id="SM00342">
    <property type="entry name" value="HTH_ARAC"/>
    <property type="match status" value="1"/>
</dbReference>
<dbReference type="PANTHER" id="PTHR46796:SF13">
    <property type="entry name" value="HTH-TYPE TRANSCRIPTIONAL ACTIVATOR RHAS"/>
    <property type="match status" value="1"/>
</dbReference>
<evidence type="ECO:0000256" key="2">
    <source>
        <dbReference type="ARBA" id="ARBA00023125"/>
    </source>
</evidence>
<keyword evidence="1" id="KW-0805">Transcription regulation</keyword>
<keyword evidence="2" id="KW-0238">DNA-binding</keyword>